<organism evidence="2 3">
    <name type="scientific">Hoeflea ulvae</name>
    <dbReference type="NCBI Taxonomy" id="2983764"/>
    <lineage>
        <taxon>Bacteria</taxon>
        <taxon>Pseudomonadati</taxon>
        <taxon>Pseudomonadota</taxon>
        <taxon>Alphaproteobacteria</taxon>
        <taxon>Hyphomicrobiales</taxon>
        <taxon>Rhizobiaceae</taxon>
        <taxon>Hoeflea</taxon>
    </lineage>
</organism>
<dbReference type="Gene3D" id="3.90.79.10">
    <property type="entry name" value="Nucleoside Triphosphate Pyrophosphohydrolase"/>
    <property type="match status" value="1"/>
</dbReference>
<dbReference type="PANTHER" id="PTHR43222:SF2">
    <property type="entry name" value="NUDIX HYDROLASE 23, CHLOROPLASTIC"/>
    <property type="match status" value="1"/>
</dbReference>
<reference evidence="2" key="1">
    <citation type="submission" date="2022-10" db="EMBL/GenBank/DDBJ databases">
        <title>Hoeflea sp. J2-29, isolated from marine algae.</title>
        <authorList>
            <person name="Kristyanto S."/>
            <person name="Kim J.M."/>
            <person name="Jeon C.O."/>
        </authorList>
    </citation>
    <scope>NUCLEOTIDE SEQUENCE</scope>
    <source>
        <strain evidence="2">J2-29</strain>
    </source>
</reference>
<keyword evidence="2" id="KW-0378">Hydrolase</keyword>
<dbReference type="Pfam" id="PF14803">
    <property type="entry name" value="Zn_ribbon_Nudix"/>
    <property type="match status" value="1"/>
</dbReference>
<accession>A0ABT3YA80</accession>
<dbReference type="InterPro" id="IPR015797">
    <property type="entry name" value="NUDIX_hydrolase-like_dom_sf"/>
</dbReference>
<dbReference type="InterPro" id="IPR029401">
    <property type="entry name" value="Nudix_N"/>
</dbReference>
<proteinExistence type="predicted"/>
<dbReference type="SUPFAM" id="SSF55811">
    <property type="entry name" value="Nudix"/>
    <property type="match status" value="1"/>
</dbReference>
<keyword evidence="3" id="KW-1185">Reference proteome</keyword>
<dbReference type="EMBL" id="JAOVZQ010000001">
    <property type="protein sequence ID" value="MCY0092714.1"/>
    <property type="molecule type" value="Genomic_DNA"/>
</dbReference>
<dbReference type="Proteomes" id="UP001081283">
    <property type="component" value="Unassembled WGS sequence"/>
</dbReference>
<dbReference type="InterPro" id="IPR000086">
    <property type="entry name" value="NUDIX_hydrolase_dom"/>
</dbReference>
<evidence type="ECO:0000313" key="3">
    <source>
        <dbReference type="Proteomes" id="UP001081283"/>
    </source>
</evidence>
<dbReference type="Gene3D" id="2.20.70.10">
    <property type="match status" value="1"/>
</dbReference>
<comment type="caution">
    <text evidence="2">The sequence shown here is derived from an EMBL/GenBank/DDBJ whole genome shotgun (WGS) entry which is preliminary data.</text>
</comment>
<dbReference type="PROSITE" id="PS51462">
    <property type="entry name" value="NUDIX"/>
    <property type="match status" value="1"/>
</dbReference>
<evidence type="ECO:0000313" key="2">
    <source>
        <dbReference type="EMBL" id="MCY0092714.1"/>
    </source>
</evidence>
<gene>
    <name evidence="2" type="ORF">OEG82_01445</name>
</gene>
<sequence>MSTEKQFDRLVPAGDTHVRDVCRTCGFVDYQNPRIVVGSVVRHEGKVLLCRRAIEPRRGFWTVPAGYLELNEKPEDGARREAREEALADLELGQLLAIYSVPHLSQVQLIWRAELIDPGAGKALYGVGEESLEVELFDWNKLPVDEIAFPTVHWMLGHEREVMEKGYAGPFGNAG</sequence>
<dbReference type="CDD" id="cd04511">
    <property type="entry name" value="NUDIX_Hydrolase"/>
    <property type="match status" value="1"/>
</dbReference>
<dbReference type="Pfam" id="PF00293">
    <property type="entry name" value="NUDIX"/>
    <property type="match status" value="1"/>
</dbReference>
<dbReference type="PANTHER" id="PTHR43222">
    <property type="entry name" value="NUDIX HYDROLASE 23"/>
    <property type="match status" value="1"/>
</dbReference>
<evidence type="ECO:0000259" key="1">
    <source>
        <dbReference type="PROSITE" id="PS51462"/>
    </source>
</evidence>
<feature type="domain" description="Nudix hydrolase" evidence="1">
    <location>
        <begin position="32"/>
        <end position="159"/>
    </location>
</feature>
<name>A0ABT3YA80_9HYPH</name>
<protein>
    <submittedName>
        <fullName evidence="2">NUDIX hydrolase</fullName>
    </submittedName>
</protein>
<dbReference type="RefSeq" id="WP_267610687.1">
    <property type="nucleotide sequence ID" value="NZ_JAOVZQ010000001.1"/>
</dbReference>
<dbReference type="GO" id="GO:0016787">
    <property type="term" value="F:hydrolase activity"/>
    <property type="evidence" value="ECO:0007669"/>
    <property type="project" value="UniProtKB-KW"/>
</dbReference>